<dbReference type="GO" id="GO:0016787">
    <property type="term" value="F:hydrolase activity"/>
    <property type="evidence" value="ECO:0007669"/>
    <property type="project" value="UniProtKB-KW"/>
</dbReference>
<accession>A0ABW7FTD0</accession>
<keyword evidence="3" id="KW-1185">Reference proteome</keyword>
<organism evidence="2 3">
    <name type="scientific">Roseateles rivi</name>
    <dbReference type="NCBI Taxonomy" id="3299028"/>
    <lineage>
        <taxon>Bacteria</taxon>
        <taxon>Pseudomonadati</taxon>
        <taxon>Pseudomonadota</taxon>
        <taxon>Betaproteobacteria</taxon>
        <taxon>Burkholderiales</taxon>
        <taxon>Sphaerotilaceae</taxon>
        <taxon>Roseateles</taxon>
    </lineage>
</organism>
<dbReference type="RefSeq" id="WP_394459014.1">
    <property type="nucleotide sequence ID" value="NZ_JBIGHZ010000002.1"/>
</dbReference>
<gene>
    <name evidence="2" type="ORF">ACG0Z6_04845</name>
</gene>
<keyword evidence="2" id="KW-0378">Hydrolase</keyword>
<dbReference type="Proteomes" id="UP001606099">
    <property type="component" value="Unassembled WGS sequence"/>
</dbReference>
<evidence type="ECO:0000313" key="3">
    <source>
        <dbReference type="Proteomes" id="UP001606099"/>
    </source>
</evidence>
<dbReference type="Gene3D" id="3.40.50.1820">
    <property type="entry name" value="alpha/beta hydrolase"/>
    <property type="match status" value="1"/>
</dbReference>
<dbReference type="EMBL" id="JBIGHZ010000002">
    <property type="protein sequence ID" value="MFG6447567.1"/>
    <property type="molecule type" value="Genomic_DNA"/>
</dbReference>
<dbReference type="InterPro" id="IPR000073">
    <property type="entry name" value="AB_hydrolase_1"/>
</dbReference>
<evidence type="ECO:0000259" key="1">
    <source>
        <dbReference type="Pfam" id="PF12146"/>
    </source>
</evidence>
<reference evidence="2 3" key="1">
    <citation type="submission" date="2024-08" db="EMBL/GenBank/DDBJ databases">
        <authorList>
            <person name="Lu H."/>
        </authorList>
    </citation>
    <scope>NUCLEOTIDE SEQUENCE [LARGE SCALE GENOMIC DNA]</scope>
    <source>
        <strain evidence="2 3">BYS180W</strain>
    </source>
</reference>
<dbReference type="PRINTS" id="PR00111">
    <property type="entry name" value="ABHYDROLASE"/>
</dbReference>
<protein>
    <submittedName>
        <fullName evidence="2">Alpha/beta fold hydrolase</fullName>
    </submittedName>
</protein>
<dbReference type="PANTHER" id="PTHR11614">
    <property type="entry name" value="PHOSPHOLIPASE-RELATED"/>
    <property type="match status" value="1"/>
</dbReference>
<dbReference type="SUPFAM" id="SSF53474">
    <property type="entry name" value="alpha/beta-Hydrolases"/>
    <property type="match status" value="1"/>
</dbReference>
<proteinExistence type="predicted"/>
<dbReference type="InterPro" id="IPR051044">
    <property type="entry name" value="MAG_DAG_Lipase"/>
</dbReference>
<sequence length="283" mass="30662">MRSLNTLDGLPIHWRQWARRALTSARGTVLLVHGLGEHVGRYEALAELLNEWGWHVVGYDQRGHGASGGGRGDLSHADALLEDLALVVDSVRQDVHLGKGPLVLLGHSLGALVAARFVLGQLQRAPWARPVDALALSSPALQADLSVAQQAMLALGRRILPHLAVDNGLKPQWLSRRSEVVQAYEDDPLVHDRISGTLAAFITDSGPQLLQAAPHWTLPTLLLWGGADRCVNPAGSAAFAAAAPASLVQAHCLEAAFHEIFNDLDPEREQALQHLRHWLDERG</sequence>
<dbReference type="Pfam" id="PF12146">
    <property type="entry name" value="Hydrolase_4"/>
    <property type="match status" value="1"/>
</dbReference>
<dbReference type="InterPro" id="IPR029058">
    <property type="entry name" value="AB_hydrolase_fold"/>
</dbReference>
<feature type="domain" description="Serine aminopeptidase S33" evidence="1">
    <location>
        <begin position="24"/>
        <end position="265"/>
    </location>
</feature>
<evidence type="ECO:0000313" key="2">
    <source>
        <dbReference type="EMBL" id="MFG6447567.1"/>
    </source>
</evidence>
<name>A0ABW7FTD0_9BURK</name>
<comment type="caution">
    <text evidence="2">The sequence shown here is derived from an EMBL/GenBank/DDBJ whole genome shotgun (WGS) entry which is preliminary data.</text>
</comment>
<dbReference type="InterPro" id="IPR022742">
    <property type="entry name" value="Hydrolase_4"/>
</dbReference>